<dbReference type="GO" id="GO:0006508">
    <property type="term" value="P:proteolysis"/>
    <property type="evidence" value="ECO:0007669"/>
    <property type="project" value="UniProtKB-KW"/>
</dbReference>
<dbReference type="AlphaFoldDB" id="A0A9D1DUA0"/>
<accession>A0A9D1DUA0</accession>
<reference evidence="7" key="1">
    <citation type="submission" date="2020-10" db="EMBL/GenBank/DDBJ databases">
        <authorList>
            <person name="Gilroy R."/>
        </authorList>
    </citation>
    <scope>NUCLEOTIDE SEQUENCE</scope>
    <source>
        <strain evidence="7">CHK184-20233</strain>
    </source>
</reference>
<dbReference type="PANTHER" id="PTHR39178">
    <property type="entry name" value="HYPOTHETICAL RIBOSOME-ASSOCIATED PROTEIN"/>
    <property type="match status" value="1"/>
</dbReference>
<dbReference type="PANTHER" id="PTHR39178:SF1">
    <property type="entry name" value="RIBOSOMAL-PROCESSING CYSTEINE PROTEASE PRP"/>
    <property type="match status" value="1"/>
</dbReference>
<protein>
    <recommendedName>
        <fullName evidence="6">Ribosomal processing cysteine protease Prp</fullName>
    </recommendedName>
</protein>
<evidence type="ECO:0000256" key="1">
    <source>
        <dbReference type="ARBA" id="ARBA00022517"/>
    </source>
</evidence>
<dbReference type="EMBL" id="DVHC01000037">
    <property type="protein sequence ID" value="HIR59120.1"/>
    <property type="molecule type" value="Genomic_DNA"/>
</dbReference>
<keyword evidence="1" id="KW-0690">Ribosome biogenesis</keyword>
<evidence type="ECO:0000256" key="6">
    <source>
        <dbReference type="ARBA" id="ARBA00044538"/>
    </source>
</evidence>
<dbReference type="GO" id="GO:0042254">
    <property type="term" value="P:ribosome biogenesis"/>
    <property type="evidence" value="ECO:0007669"/>
    <property type="project" value="UniProtKB-KW"/>
</dbReference>
<dbReference type="Gene3D" id="3.30.70.1490">
    <property type="entry name" value="Cysteine protease Prp"/>
    <property type="match status" value="1"/>
</dbReference>
<proteinExistence type="inferred from homology"/>
<reference evidence="7" key="2">
    <citation type="journal article" date="2021" name="PeerJ">
        <title>Extensive microbial diversity within the chicken gut microbiome revealed by metagenomics and culture.</title>
        <authorList>
            <person name="Gilroy R."/>
            <person name="Ravi A."/>
            <person name="Getino M."/>
            <person name="Pursley I."/>
            <person name="Horton D.L."/>
            <person name="Alikhan N.F."/>
            <person name="Baker D."/>
            <person name="Gharbi K."/>
            <person name="Hall N."/>
            <person name="Watson M."/>
            <person name="Adriaenssens E.M."/>
            <person name="Foster-Nyarko E."/>
            <person name="Jarju S."/>
            <person name="Secka A."/>
            <person name="Antonio M."/>
            <person name="Oren A."/>
            <person name="Chaudhuri R.R."/>
            <person name="La Ragione R."/>
            <person name="Hildebrand F."/>
            <person name="Pallen M.J."/>
        </authorList>
    </citation>
    <scope>NUCLEOTIDE SEQUENCE</scope>
    <source>
        <strain evidence="7">CHK184-20233</strain>
    </source>
</reference>
<keyword evidence="4" id="KW-0788">Thiol protease</keyword>
<comment type="similarity">
    <text evidence="5">Belongs to the Prp family.</text>
</comment>
<sequence>MIKVKVEKEKGYFKKISILGHAMYDDYGKDIVCSAVSSIVTTTINGILTIDKSTITYLASSKGLTIKVLSNDRVTQSLLKNMLRLLKELELKYKENIEIQ</sequence>
<dbReference type="InterPro" id="IPR007422">
    <property type="entry name" value="Peptidase_Prp"/>
</dbReference>
<dbReference type="GO" id="GO:0008234">
    <property type="term" value="F:cysteine-type peptidase activity"/>
    <property type="evidence" value="ECO:0007669"/>
    <property type="project" value="UniProtKB-KW"/>
</dbReference>
<dbReference type="InterPro" id="IPR036764">
    <property type="entry name" value="Peptidase_Prp_sf"/>
</dbReference>
<dbReference type="Pfam" id="PF04327">
    <property type="entry name" value="Peptidase_Prp"/>
    <property type="match status" value="1"/>
</dbReference>
<evidence type="ECO:0000256" key="5">
    <source>
        <dbReference type="ARBA" id="ARBA00044503"/>
    </source>
</evidence>
<evidence type="ECO:0000313" key="8">
    <source>
        <dbReference type="Proteomes" id="UP000824232"/>
    </source>
</evidence>
<comment type="caution">
    <text evidence="7">The sequence shown here is derived from an EMBL/GenBank/DDBJ whole genome shotgun (WGS) entry which is preliminary data.</text>
</comment>
<keyword evidence="2 7" id="KW-0645">Protease</keyword>
<dbReference type="Proteomes" id="UP000824232">
    <property type="component" value="Unassembled WGS sequence"/>
</dbReference>
<keyword evidence="3" id="KW-0378">Hydrolase</keyword>
<evidence type="ECO:0000256" key="3">
    <source>
        <dbReference type="ARBA" id="ARBA00022801"/>
    </source>
</evidence>
<evidence type="ECO:0000256" key="4">
    <source>
        <dbReference type="ARBA" id="ARBA00022807"/>
    </source>
</evidence>
<evidence type="ECO:0000256" key="2">
    <source>
        <dbReference type="ARBA" id="ARBA00022670"/>
    </source>
</evidence>
<evidence type="ECO:0000313" key="7">
    <source>
        <dbReference type="EMBL" id="HIR59120.1"/>
    </source>
</evidence>
<name>A0A9D1DUA0_9FIRM</name>
<dbReference type="CDD" id="cd16332">
    <property type="entry name" value="Prp-like"/>
    <property type="match status" value="1"/>
</dbReference>
<dbReference type="SUPFAM" id="SSF118010">
    <property type="entry name" value="TM1457-like"/>
    <property type="match status" value="1"/>
</dbReference>
<gene>
    <name evidence="7" type="ORF">IAB38_03635</name>
</gene>
<organism evidence="7 8">
    <name type="scientific">Candidatus Onthousia excrementipullorum</name>
    <dbReference type="NCBI Taxonomy" id="2840884"/>
    <lineage>
        <taxon>Bacteria</taxon>
        <taxon>Bacillati</taxon>
        <taxon>Bacillota</taxon>
        <taxon>Bacilli</taxon>
        <taxon>Candidatus Onthousia</taxon>
    </lineage>
</organism>